<gene>
    <name evidence="1" type="ORF">METZ01_LOCUS138802</name>
</gene>
<evidence type="ECO:0008006" key="2">
    <source>
        <dbReference type="Google" id="ProtNLM"/>
    </source>
</evidence>
<evidence type="ECO:0000313" key="1">
    <source>
        <dbReference type="EMBL" id="SVA85948.1"/>
    </source>
</evidence>
<dbReference type="PANTHER" id="PTHR37945:SF1">
    <property type="entry name" value="EXTRACELLULAR TUNGSTATE BINDING PROTEIN"/>
    <property type="match status" value="1"/>
</dbReference>
<reference evidence="1" key="1">
    <citation type="submission" date="2018-05" db="EMBL/GenBank/DDBJ databases">
        <authorList>
            <person name="Lanie J.A."/>
            <person name="Ng W.-L."/>
            <person name="Kazmierczak K.M."/>
            <person name="Andrzejewski T.M."/>
            <person name="Davidsen T.M."/>
            <person name="Wayne K.J."/>
            <person name="Tettelin H."/>
            <person name="Glass J.I."/>
            <person name="Rusch D."/>
            <person name="Podicherti R."/>
            <person name="Tsui H.-C.T."/>
            <person name="Winkler M.E."/>
        </authorList>
    </citation>
    <scope>NUCLEOTIDE SEQUENCE</scope>
</reference>
<dbReference type="Gene3D" id="3.40.190.10">
    <property type="entry name" value="Periplasmic binding protein-like II"/>
    <property type="match status" value="2"/>
</dbReference>
<accession>A0A381Z9L4</accession>
<dbReference type="EMBL" id="UINC01020474">
    <property type="protein sequence ID" value="SVA85948.1"/>
    <property type="molecule type" value="Genomic_DNA"/>
</dbReference>
<dbReference type="AlphaFoldDB" id="A0A381Z9L4"/>
<dbReference type="InterPro" id="IPR052738">
    <property type="entry name" value="ABC-Tungstate_binding"/>
</dbReference>
<sequence>MRIAAGLSSVKYFILGSIRYSRCCMFRREGVEILREYIGDDMLMLKLRSLLVAASALASTFGSGAENELNVAVIGGLDMSGVWSKIEESAEISLKLNITTVIAAPKERVVPAFMSGEADLLLIHGGDETFALEALGYASALRTWGYNEFIIAGPVHDPAGISQTELGRDAITKIQTSNQPLIAFRDVGSYQILRRLLDSAGLVPGQIRLLPDTVVRPQQILTQAAREQAYVIVGHLPVAFGRMPSEGVEILLSGDPAMRRAYVVVTPGSQHPASSEARVNAEKLAEYLLSEDGQRVLGEIGPTDDTPWVFPRREASRLLQF</sequence>
<dbReference type="SUPFAM" id="SSF53850">
    <property type="entry name" value="Periplasmic binding protein-like II"/>
    <property type="match status" value="1"/>
</dbReference>
<protein>
    <recommendedName>
        <fullName evidence="2">PBP domain-containing protein</fullName>
    </recommendedName>
</protein>
<dbReference type="PANTHER" id="PTHR37945">
    <property type="entry name" value="EXTRACELLULAR TUNGSTATE BINDING PROTEIN"/>
    <property type="match status" value="1"/>
</dbReference>
<name>A0A381Z9L4_9ZZZZ</name>
<organism evidence="1">
    <name type="scientific">marine metagenome</name>
    <dbReference type="NCBI Taxonomy" id="408172"/>
    <lineage>
        <taxon>unclassified sequences</taxon>
        <taxon>metagenomes</taxon>
        <taxon>ecological metagenomes</taxon>
    </lineage>
</organism>
<proteinExistence type="predicted"/>